<evidence type="ECO:0000256" key="2">
    <source>
        <dbReference type="SAM" id="MobiDB-lite"/>
    </source>
</evidence>
<dbReference type="PANTHER" id="PTHR47747:SF2">
    <property type="entry name" value="RIBONUCLEASE P PROTEIN SUBUNIT P38-LIKE PROTEIN"/>
    <property type="match status" value="1"/>
</dbReference>
<dbReference type="Gramene" id="Pp3c10_6810V3.2">
    <property type="protein sequence ID" value="Pp3c10_6810V3.2"/>
    <property type="gene ID" value="Pp3c10_6810"/>
</dbReference>
<dbReference type="RefSeq" id="XP_024386663.1">
    <property type="nucleotide sequence ID" value="XM_024530895.2"/>
</dbReference>
<evidence type="ECO:0000313" key="3">
    <source>
        <dbReference type="EMBL" id="PNR46404.1"/>
    </source>
</evidence>
<dbReference type="Gramene" id="Pp3c10_6810V3.1">
    <property type="protein sequence ID" value="Pp3c10_6810V3.1"/>
    <property type="gene ID" value="Pp3c10_6810"/>
</dbReference>
<feature type="coiled-coil region" evidence="1">
    <location>
        <begin position="97"/>
        <end position="163"/>
    </location>
</feature>
<gene>
    <name evidence="4" type="primary">LOC112287658</name>
    <name evidence="3" type="ORF">PHYPA_013523</name>
</gene>
<feature type="region of interest" description="Disordered" evidence="2">
    <location>
        <begin position="1099"/>
        <end position="1213"/>
    </location>
</feature>
<dbReference type="Proteomes" id="UP000006727">
    <property type="component" value="Chromosome 10"/>
</dbReference>
<dbReference type="PANTHER" id="PTHR47747">
    <property type="entry name" value="RIBONUCLEASE P PROTEIN SUBUNIT P38-LIKE PROTEIN"/>
    <property type="match status" value="1"/>
</dbReference>
<reference evidence="3 5" key="2">
    <citation type="journal article" date="2018" name="Plant J.">
        <title>The Physcomitrella patens chromosome-scale assembly reveals moss genome structure and evolution.</title>
        <authorList>
            <person name="Lang D."/>
            <person name="Ullrich K.K."/>
            <person name="Murat F."/>
            <person name="Fuchs J."/>
            <person name="Jenkins J."/>
            <person name="Haas F.B."/>
            <person name="Piednoel M."/>
            <person name="Gundlach H."/>
            <person name="Van Bel M."/>
            <person name="Meyberg R."/>
            <person name="Vives C."/>
            <person name="Morata J."/>
            <person name="Symeonidi A."/>
            <person name="Hiss M."/>
            <person name="Muchero W."/>
            <person name="Kamisugi Y."/>
            <person name="Saleh O."/>
            <person name="Blanc G."/>
            <person name="Decker E.L."/>
            <person name="van Gessel N."/>
            <person name="Grimwood J."/>
            <person name="Hayes R.D."/>
            <person name="Graham S.W."/>
            <person name="Gunter L.E."/>
            <person name="McDaniel S.F."/>
            <person name="Hoernstein S.N.W."/>
            <person name="Larsson A."/>
            <person name="Li F.W."/>
            <person name="Perroud P.F."/>
            <person name="Phillips J."/>
            <person name="Ranjan P."/>
            <person name="Rokshar D.S."/>
            <person name="Rothfels C.J."/>
            <person name="Schneider L."/>
            <person name="Shu S."/>
            <person name="Stevenson D.W."/>
            <person name="Thummler F."/>
            <person name="Tillich M."/>
            <person name="Villarreal Aguilar J.C."/>
            <person name="Widiez T."/>
            <person name="Wong G.K."/>
            <person name="Wymore A."/>
            <person name="Zhang Y."/>
            <person name="Zimmer A.D."/>
            <person name="Quatrano R.S."/>
            <person name="Mayer K.F.X."/>
            <person name="Goodstein D."/>
            <person name="Casacuberta J.M."/>
            <person name="Vandepoele K."/>
            <person name="Reski R."/>
            <person name="Cuming A.C."/>
            <person name="Tuskan G.A."/>
            <person name="Maumus F."/>
            <person name="Salse J."/>
            <person name="Schmutz J."/>
            <person name="Rensing S.A."/>
        </authorList>
    </citation>
    <scope>NUCLEOTIDE SEQUENCE [LARGE SCALE GENOMIC DNA]</scope>
    <source>
        <strain evidence="4 5">cv. Gransden 2004</strain>
    </source>
</reference>
<evidence type="ECO:0000256" key="1">
    <source>
        <dbReference type="SAM" id="Coils"/>
    </source>
</evidence>
<dbReference type="GeneID" id="112287658"/>
<dbReference type="EnsemblPlants" id="Pp3c10_6810V3.1">
    <property type="protein sequence ID" value="Pp3c10_6810V3.1"/>
    <property type="gene ID" value="Pp3c10_6810"/>
</dbReference>
<dbReference type="AlphaFoldDB" id="A0A2K1JXZ8"/>
<feature type="coiled-coil region" evidence="1">
    <location>
        <begin position="263"/>
        <end position="307"/>
    </location>
</feature>
<reference evidence="4" key="3">
    <citation type="submission" date="2020-12" db="UniProtKB">
        <authorList>
            <consortium name="EnsemblPlants"/>
        </authorList>
    </citation>
    <scope>IDENTIFICATION</scope>
</reference>
<dbReference type="EMBL" id="ABEU02000010">
    <property type="protein sequence ID" value="PNR46404.1"/>
    <property type="molecule type" value="Genomic_DNA"/>
</dbReference>
<organism evidence="3">
    <name type="scientific">Physcomitrium patens</name>
    <name type="common">Spreading-leaved earth moss</name>
    <name type="synonym">Physcomitrella patens</name>
    <dbReference type="NCBI Taxonomy" id="3218"/>
    <lineage>
        <taxon>Eukaryota</taxon>
        <taxon>Viridiplantae</taxon>
        <taxon>Streptophyta</taxon>
        <taxon>Embryophyta</taxon>
        <taxon>Bryophyta</taxon>
        <taxon>Bryophytina</taxon>
        <taxon>Bryopsida</taxon>
        <taxon>Funariidae</taxon>
        <taxon>Funariales</taxon>
        <taxon>Funariaceae</taxon>
        <taxon>Physcomitrium</taxon>
    </lineage>
</organism>
<proteinExistence type="predicted"/>
<protein>
    <submittedName>
        <fullName evidence="3 4">Uncharacterized protein</fullName>
    </submittedName>
</protein>
<feature type="compositionally biased region" description="Polar residues" evidence="2">
    <location>
        <begin position="1121"/>
        <end position="1150"/>
    </location>
</feature>
<reference evidence="3 5" key="1">
    <citation type="journal article" date="2008" name="Science">
        <title>The Physcomitrella genome reveals evolutionary insights into the conquest of land by plants.</title>
        <authorList>
            <person name="Rensing S."/>
            <person name="Lang D."/>
            <person name="Zimmer A."/>
            <person name="Terry A."/>
            <person name="Salamov A."/>
            <person name="Shapiro H."/>
            <person name="Nishiyama T."/>
            <person name="Perroud P.-F."/>
            <person name="Lindquist E."/>
            <person name="Kamisugi Y."/>
            <person name="Tanahashi T."/>
            <person name="Sakakibara K."/>
            <person name="Fujita T."/>
            <person name="Oishi K."/>
            <person name="Shin-I T."/>
            <person name="Kuroki Y."/>
            <person name="Toyoda A."/>
            <person name="Suzuki Y."/>
            <person name="Hashimoto A."/>
            <person name="Yamaguchi K."/>
            <person name="Sugano A."/>
            <person name="Kohara Y."/>
            <person name="Fujiyama A."/>
            <person name="Anterola A."/>
            <person name="Aoki S."/>
            <person name="Ashton N."/>
            <person name="Barbazuk W.B."/>
            <person name="Barker E."/>
            <person name="Bennetzen J."/>
            <person name="Bezanilla M."/>
            <person name="Blankenship R."/>
            <person name="Cho S.H."/>
            <person name="Dutcher S."/>
            <person name="Estelle M."/>
            <person name="Fawcett J.A."/>
            <person name="Gundlach H."/>
            <person name="Hanada K."/>
            <person name="Heyl A."/>
            <person name="Hicks K.A."/>
            <person name="Hugh J."/>
            <person name="Lohr M."/>
            <person name="Mayer K."/>
            <person name="Melkozernov A."/>
            <person name="Murata T."/>
            <person name="Nelson D."/>
            <person name="Pils B."/>
            <person name="Prigge M."/>
            <person name="Reiss B."/>
            <person name="Renner T."/>
            <person name="Rombauts S."/>
            <person name="Rushton P."/>
            <person name="Sanderfoot A."/>
            <person name="Schween G."/>
            <person name="Shiu S.-H."/>
            <person name="Stueber K."/>
            <person name="Theodoulou F.L."/>
            <person name="Tu H."/>
            <person name="Van de Peer Y."/>
            <person name="Verrier P.J."/>
            <person name="Waters E."/>
            <person name="Wood A."/>
            <person name="Yang L."/>
            <person name="Cove D."/>
            <person name="Cuming A."/>
            <person name="Hasebe M."/>
            <person name="Lucas S."/>
            <person name="Mishler D.B."/>
            <person name="Reski R."/>
            <person name="Grigoriev I."/>
            <person name="Quatrano R.S."/>
            <person name="Boore J.L."/>
        </authorList>
    </citation>
    <scope>NUCLEOTIDE SEQUENCE [LARGE SCALE GENOMIC DNA]</scope>
    <source>
        <strain evidence="4 5">cv. Gransden 2004</strain>
    </source>
</reference>
<dbReference type="OrthoDB" id="1735671at2759"/>
<keyword evidence="1" id="KW-0175">Coiled coil</keyword>
<keyword evidence="5" id="KW-1185">Reference proteome</keyword>
<name>A0A2K1JXZ8_PHYPA</name>
<evidence type="ECO:0000313" key="5">
    <source>
        <dbReference type="Proteomes" id="UP000006727"/>
    </source>
</evidence>
<sequence>MEGVGAEDFLRELQNYSLRQFDLNPLLDLSSGRKNLMSKYLDLQEEEPWPLLAEYFGVALAFAALGALIRGANGNRVKEVGVDETSWSEKISLQKMLKVAMGRLQCLARNARDLQERMKERAEVGEKDRKEWDEDKDKMLRKLANAETEIKELKSRRTDDAKANEKVVRIYASREHAWKAERKKLCHEISMLRKDLIHEEASGICGSKVGLLNCDECDVKERLVIDLKKLLKEKEVMAVTEMEDSRNKEAQIRELTSKLAAENKITTELNETLQEELSNSKEREIVLNEVRRKQKETERQLMKTLEELGTAKTKLESLSLAIEGHSSMTLKLSDELSTVRQESEDKDVMISTMLERSTLEREEKEDLARELFVAQAGKEATEAELRQWKRLAEDKDRRNLFVEVPDSRSGHRSHRSLGNRSECEKIVDHERSHLEEVKSLCTSYRRHVEALEKQLMAFTSKAQKPASSPIPTLLFADLQESASDPTSQAWFEDVKGRLVMQMEEKHRNQIETFERHLRAKDERLSAFRSKLLTMETELAQSRTEFDDLGCDAAAAVDDFLTAVKSEHDDVPSQVVGKSDGCARCADIVMAPQRSMEKLQVEPEIDYKDKLNVRDDEHNTTIEKILGTSEGELQLKGVQLAALETKHRQLPLQLEQPKSANKMASSDISQENVLSENAEVFPVSKPEKVLQSSQHADATSGTKALELRDQTPEKNRLEMCFEKPILLDNSVSDSAKLLSRLKDLCLKEEKPPTTIRFHKKLELETSDSIIFSTDDSWLTAEQKTGAMTLHFSPEKDDSLPESIPHLVWEDEDATFGNNSLRAECGRDLKTSSVHRKGKKGANKQPLSPIVSDYHSKALQTFDDILYTQAPSKGTRLARFDMSDELEDHASQRVLFTDMDGLQSAANNPTFVTEENQDGLDEIRQKSQTRQDIQVLGLALEVRSIEQQLSEMNKSIEDAQKLINRPVKSIRSLVETSISKQASHCMGLAGKVSQLAKQISLTRPLRRIASKPQIEVNECAQILLPSPDLCLRKNPLFLQETSASELASLQERAEKVGESLSAIQARLAKENRSDFYARHEPAMAPKSKLVDDVQTHLSQVQESLHSKLTQTATARRPLLLTASKPSTPTKALTPRNHTTPIKPSTPLKQFSPTRHILASSPKQTTSIKPVTPSPRRITSTKLLTPSPRSFTPSKPLTPALSPYGRRVGSPMKPKQVYPKTGMVEIVKDDLRSRAAFGRKETKSLVRDSQTRHWARKTSTHYELDLEHLR</sequence>
<dbReference type="PaxDb" id="3218-PP1S293_23V6.1"/>
<evidence type="ECO:0000313" key="4">
    <source>
        <dbReference type="EnsemblPlants" id="Pp3c10_6810V3.1"/>
    </source>
</evidence>
<feature type="compositionally biased region" description="Polar residues" evidence="2">
    <location>
        <begin position="1174"/>
        <end position="1192"/>
    </location>
</feature>
<dbReference type="EnsemblPlants" id="Pp3c10_6810V3.2">
    <property type="protein sequence ID" value="Pp3c10_6810V3.2"/>
    <property type="gene ID" value="Pp3c10_6810"/>
</dbReference>
<feature type="compositionally biased region" description="Polar residues" evidence="2">
    <location>
        <begin position="1099"/>
        <end position="1111"/>
    </location>
</feature>
<accession>A0A2K1JXZ8</accession>